<proteinExistence type="predicted"/>
<name>A0AA36CIK2_9BILA</name>
<evidence type="ECO:0000313" key="3">
    <source>
        <dbReference type="Proteomes" id="UP001177023"/>
    </source>
</evidence>
<evidence type="ECO:0000313" key="2">
    <source>
        <dbReference type="EMBL" id="CAJ0569014.1"/>
    </source>
</evidence>
<comment type="caution">
    <text evidence="2">The sequence shown here is derived from an EMBL/GenBank/DDBJ whole genome shotgun (WGS) entry which is preliminary data.</text>
</comment>
<evidence type="ECO:0000256" key="1">
    <source>
        <dbReference type="SAM" id="MobiDB-lite"/>
    </source>
</evidence>
<reference evidence="2" key="1">
    <citation type="submission" date="2023-06" db="EMBL/GenBank/DDBJ databases">
        <authorList>
            <person name="Delattre M."/>
        </authorList>
    </citation>
    <scope>NUCLEOTIDE SEQUENCE</scope>
    <source>
        <strain evidence="2">AF72</strain>
    </source>
</reference>
<dbReference type="EMBL" id="CATQJA010001888">
    <property type="protein sequence ID" value="CAJ0569014.1"/>
    <property type="molecule type" value="Genomic_DNA"/>
</dbReference>
<accession>A0AA36CIK2</accession>
<feature type="compositionally biased region" description="Basic and acidic residues" evidence="1">
    <location>
        <begin position="633"/>
        <end position="643"/>
    </location>
</feature>
<keyword evidence="3" id="KW-1185">Reference proteome</keyword>
<gene>
    <name evidence="2" type="ORF">MSPICULIGERA_LOCUS7512</name>
</gene>
<dbReference type="Proteomes" id="UP001177023">
    <property type="component" value="Unassembled WGS sequence"/>
</dbReference>
<feature type="region of interest" description="Disordered" evidence="1">
    <location>
        <begin position="399"/>
        <end position="442"/>
    </location>
</feature>
<sequence length="677" mass="76054">MTADHLLDFSTRNDSGIYCWMRIMWGIGNAHAGEQLRDVVRLIAAYFLDLPLFLPEVGESLPTLFVWCELSQDALPTTTKRLNRADVSLALSPELGPKCPVIMLVFLGLPLEAILYSDHFVDIRSGLILRIFADFCFGFSLTSDHIYYMLHEGIPEEIERLLVKPSTSTAGELEKYCRKAATAIMELDILLSTSRLMAFEIYLLGKAEFVFARLPVHSSSEFAKTADAQKLAKKYKALLVEEDKKTNEQLLESFFSLADEEDLAHINVFLRFIEERFPRRNTMPAYCSATREIWLEHLFEHEVDAHEREVDEGEWLRGHIRVENKVSQPVYTMLQYLATSWTTMPTTDRSLIAIPLHVSPKDLCIARPQNSPRLEPTHQVGGRSMSVDQPFSMMLTRPSTSAYHQQPTHKKDLISGSPPSSPKSAHLPKGHVVSLENHRSTPKPWPARVIWKIAVDRSRKRSLEVDLQALNKRLDKFAKLFHPRKSSSLDSAGISMAESKEPDDEEPEAIFEYERPAGTEAEAELEDLDEDFPEADMQMLANALPHIEKLDFSQLSPPPTVGRRIVASPPKKLVPQLIDDGDDVESILTPPSTSFEQKGSASMRSARAQRKLGLMDTTDRILGSQPKPKKQLRKTEKKTETRGEQINSRPDSGIDGSPSNLPKYPFGGAAGSGLVAD</sequence>
<organism evidence="2 3">
    <name type="scientific">Mesorhabditis spiculigera</name>
    <dbReference type="NCBI Taxonomy" id="96644"/>
    <lineage>
        <taxon>Eukaryota</taxon>
        <taxon>Metazoa</taxon>
        <taxon>Ecdysozoa</taxon>
        <taxon>Nematoda</taxon>
        <taxon>Chromadorea</taxon>
        <taxon>Rhabditida</taxon>
        <taxon>Rhabditina</taxon>
        <taxon>Rhabditomorpha</taxon>
        <taxon>Rhabditoidea</taxon>
        <taxon>Rhabditidae</taxon>
        <taxon>Mesorhabditinae</taxon>
        <taxon>Mesorhabditis</taxon>
    </lineage>
</organism>
<feature type="compositionally biased region" description="Polar residues" evidence="1">
    <location>
        <begin position="589"/>
        <end position="603"/>
    </location>
</feature>
<feature type="region of interest" description="Disordered" evidence="1">
    <location>
        <begin position="487"/>
        <end position="508"/>
    </location>
</feature>
<feature type="region of interest" description="Disordered" evidence="1">
    <location>
        <begin position="582"/>
        <end position="677"/>
    </location>
</feature>
<protein>
    <submittedName>
        <fullName evidence="2">Uncharacterized protein</fullName>
    </submittedName>
</protein>
<feature type="non-terminal residue" evidence="2">
    <location>
        <position position="677"/>
    </location>
</feature>
<dbReference type="AlphaFoldDB" id="A0AA36CIK2"/>